<accession>A0A8X6TDX4</accession>
<comment type="caution">
    <text evidence="1">The sequence shown here is derived from an EMBL/GenBank/DDBJ whole genome shotgun (WGS) entry which is preliminary data.</text>
</comment>
<keyword evidence="2" id="KW-1185">Reference proteome</keyword>
<name>A0A8X6TDX4_NEPPI</name>
<organism evidence="1 2">
    <name type="scientific">Nephila pilipes</name>
    <name type="common">Giant wood spider</name>
    <name type="synonym">Nephila maculata</name>
    <dbReference type="NCBI Taxonomy" id="299642"/>
    <lineage>
        <taxon>Eukaryota</taxon>
        <taxon>Metazoa</taxon>
        <taxon>Ecdysozoa</taxon>
        <taxon>Arthropoda</taxon>
        <taxon>Chelicerata</taxon>
        <taxon>Arachnida</taxon>
        <taxon>Araneae</taxon>
        <taxon>Araneomorphae</taxon>
        <taxon>Entelegynae</taxon>
        <taxon>Araneoidea</taxon>
        <taxon>Nephilidae</taxon>
        <taxon>Nephila</taxon>
    </lineage>
</organism>
<dbReference type="AlphaFoldDB" id="A0A8X6TDX4"/>
<reference evidence="1" key="1">
    <citation type="submission" date="2020-08" db="EMBL/GenBank/DDBJ databases">
        <title>Multicomponent nature underlies the extraordinary mechanical properties of spider dragline silk.</title>
        <authorList>
            <person name="Kono N."/>
            <person name="Nakamura H."/>
            <person name="Mori M."/>
            <person name="Yoshida Y."/>
            <person name="Ohtoshi R."/>
            <person name="Malay A.D."/>
            <person name="Moran D.A.P."/>
            <person name="Tomita M."/>
            <person name="Numata K."/>
            <person name="Arakawa K."/>
        </authorList>
    </citation>
    <scope>NUCLEOTIDE SEQUENCE</scope>
</reference>
<proteinExistence type="predicted"/>
<sequence>MKTSGSSECLRSCKDIEGPDLVTTDSAITFDHKDELARSTPACLLKAEMLFANLNQAHYASKLHIAKLSGFMELSLFSTTRFVENYGYSIQIKICYLAFNKKNVKGKITILLLAAAKNLSTDFSWQKELLTRDKSAICPS</sequence>
<dbReference type="Proteomes" id="UP000887013">
    <property type="component" value="Unassembled WGS sequence"/>
</dbReference>
<dbReference type="EMBL" id="BMAW01006734">
    <property type="protein sequence ID" value="GFT00230.1"/>
    <property type="molecule type" value="Genomic_DNA"/>
</dbReference>
<evidence type="ECO:0000313" key="1">
    <source>
        <dbReference type="EMBL" id="GFT00230.1"/>
    </source>
</evidence>
<gene>
    <name evidence="1" type="ORF">NPIL_392481</name>
</gene>
<evidence type="ECO:0000313" key="2">
    <source>
        <dbReference type="Proteomes" id="UP000887013"/>
    </source>
</evidence>
<protein>
    <submittedName>
        <fullName evidence="1">Uncharacterized protein</fullName>
    </submittedName>
</protein>